<keyword evidence="6 12" id="KW-0863">Zinc-finger</keyword>
<keyword evidence="3" id="KW-0507">mRNA processing</keyword>
<dbReference type="KEGG" id="pfp:PFL1_04916"/>
<accession>A0A061H3H9</accession>
<evidence type="ECO:0000259" key="14">
    <source>
        <dbReference type="PROSITE" id="PS50102"/>
    </source>
</evidence>
<dbReference type="CDD" id="cd12360">
    <property type="entry name" value="RRM_cwf2"/>
    <property type="match status" value="1"/>
</dbReference>
<keyword evidence="5" id="KW-0747">Spliceosome</keyword>
<keyword evidence="8 11" id="KW-0694">RNA-binding</keyword>
<protein>
    <recommendedName>
        <fullName evidence="18">Pre-mRNA-splicing factor CWC2</fullName>
    </recommendedName>
</protein>
<evidence type="ECO:0000256" key="11">
    <source>
        <dbReference type="PROSITE-ProRule" id="PRU00176"/>
    </source>
</evidence>
<feature type="compositionally biased region" description="Low complexity" evidence="13">
    <location>
        <begin position="447"/>
        <end position="461"/>
    </location>
</feature>
<dbReference type="InterPro" id="IPR034181">
    <property type="entry name" value="Cwc2_RRM"/>
</dbReference>
<feature type="region of interest" description="Disordered" evidence="13">
    <location>
        <begin position="93"/>
        <end position="114"/>
    </location>
</feature>
<evidence type="ECO:0000256" key="6">
    <source>
        <dbReference type="ARBA" id="ARBA00022771"/>
    </source>
</evidence>
<dbReference type="Pfam" id="PF00076">
    <property type="entry name" value="RRM_1"/>
    <property type="match status" value="1"/>
</dbReference>
<dbReference type="GO" id="GO:0071006">
    <property type="term" value="C:U2-type catalytic step 1 spliceosome"/>
    <property type="evidence" value="ECO:0007669"/>
    <property type="project" value="TreeGrafter"/>
</dbReference>
<evidence type="ECO:0000313" key="16">
    <source>
        <dbReference type="EMBL" id="EPQ27377.1"/>
    </source>
</evidence>
<feature type="region of interest" description="Disordered" evidence="13">
    <location>
        <begin position="193"/>
        <end position="240"/>
    </location>
</feature>
<keyword evidence="4 12" id="KW-0479">Metal-binding</keyword>
<comment type="similarity">
    <text evidence="2">Belongs to the RRM CWC2 family.</text>
</comment>
<evidence type="ECO:0000256" key="5">
    <source>
        <dbReference type="ARBA" id="ARBA00022728"/>
    </source>
</evidence>
<dbReference type="GO" id="GO:0008380">
    <property type="term" value="P:RNA splicing"/>
    <property type="evidence" value="ECO:0007669"/>
    <property type="project" value="UniProtKB-KW"/>
</dbReference>
<dbReference type="OrthoDB" id="10251848at2759"/>
<dbReference type="GO" id="GO:0017070">
    <property type="term" value="F:U6 snRNA binding"/>
    <property type="evidence" value="ECO:0007669"/>
    <property type="project" value="TreeGrafter"/>
</dbReference>
<evidence type="ECO:0000256" key="12">
    <source>
        <dbReference type="PROSITE-ProRule" id="PRU00723"/>
    </source>
</evidence>
<evidence type="ECO:0000256" key="9">
    <source>
        <dbReference type="ARBA" id="ARBA00023187"/>
    </source>
</evidence>
<gene>
    <name evidence="16" type="ORF">PFL1_04916</name>
</gene>
<evidence type="ECO:0008006" key="18">
    <source>
        <dbReference type="Google" id="ProtNLM"/>
    </source>
</evidence>
<dbReference type="PROSITE" id="PS50102">
    <property type="entry name" value="RRM"/>
    <property type="match status" value="1"/>
</dbReference>
<dbReference type="GO" id="GO:0071007">
    <property type="term" value="C:U2-type catalytic step 2 spliceosome"/>
    <property type="evidence" value="ECO:0007669"/>
    <property type="project" value="TreeGrafter"/>
</dbReference>
<dbReference type="GO" id="GO:0000974">
    <property type="term" value="C:Prp19 complex"/>
    <property type="evidence" value="ECO:0007669"/>
    <property type="project" value="TreeGrafter"/>
</dbReference>
<sequence length="480" mass="51868">MAASHPPAATATPTPDLAGPSTQTTTYKPRPARKQVTQERLRALIEAAKPQNNSGGIYNIWHENFSGGDRNEKKGLERAETRCDIARDAGYTKADLATRRQPPSSSSSSSTATPENDGAYCCLFFARGCCPNGAECTYLHRLPRPTEFNDQGRDIFGRPKFGDYRDDMGGVGSMQRVNRTLYVGRIHEEGSGAMSQGGAANMGSSLTWRDGGRTLRGGKSVSDVRRRDPAARGPRQPYVESDTEKVLRRHFGEWGEIERIKVLHGRACAFVTYRHETSAQFAKEAMYLQKLDHNEIINVRWSTDDPNPGAQKRNERQMKQQGEGAILANVRPDTVEAQEALRRLEGTLPDDQGGRARMPEAKRRKLEEDEAAYEAEMARLDEENARGWEEIRREREAAAAAASAASAASAAATTTNAAGASGSVGGGGGLLSAEVVGNLQALSALRQKPQPAATTATAKPTGLGSLAAYGSDSEDGDDDE</sequence>
<proteinExistence type="inferred from homology"/>
<dbReference type="InterPro" id="IPR032297">
    <property type="entry name" value="Torus"/>
</dbReference>
<evidence type="ECO:0000256" key="8">
    <source>
        <dbReference type="ARBA" id="ARBA00022884"/>
    </source>
</evidence>
<dbReference type="Gene3D" id="3.30.70.330">
    <property type="match status" value="1"/>
</dbReference>
<feature type="domain" description="RRM" evidence="14">
    <location>
        <begin position="237"/>
        <end position="304"/>
    </location>
</feature>
<feature type="region of interest" description="Disordered" evidence="13">
    <location>
        <begin position="1"/>
        <end position="38"/>
    </location>
</feature>
<evidence type="ECO:0000256" key="2">
    <source>
        <dbReference type="ARBA" id="ARBA00008024"/>
    </source>
</evidence>
<keyword evidence="10" id="KW-0539">Nucleus</keyword>
<evidence type="ECO:0000256" key="10">
    <source>
        <dbReference type="ARBA" id="ARBA00023242"/>
    </source>
</evidence>
<comment type="subcellular location">
    <subcellularLocation>
        <location evidence="1">Nucleus</location>
    </subcellularLocation>
</comment>
<evidence type="ECO:0000256" key="7">
    <source>
        <dbReference type="ARBA" id="ARBA00022833"/>
    </source>
</evidence>
<organism evidence="16 17">
    <name type="scientific">Pseudozyma flocculosa PF-1</name>
    <dbReference type="NCBI Taxonomy" id="1277687"/>
    <lineage>
        <taxon>Eukaryota</taxon>
        <taxon>Fungi</taxon>
        <taxon>Dikarya</taxon>
        <taxon>Basidiomycota</taxon>
        <taxon>Ustilaginomycotina</taxon>
        <taxon>Ustilaginomycetes</taxon>
        <taxon>Ustilaginales</taxon>
        <taxon>Ustilaginaceae</taxon>
        <taxon>Pseudozyma</taxon>
    </lineage>
</organism>
<dbReference type="Pfam" id="PF16131">
    <property type="entry name" value="Torus"/>
    <property type="match status" value="1"/>
</dbReference>
<feature type="region of interest" description="Disordered" evidence="13">
    <location>
        <begin position="404"/>
        <end position="430"/>
    </location>
</feature>
<keyword evidence="9" id="KW-0508">mRNA splicing</keyword>
<evidence type="ECO:0000256" key="4">
    <source>
        <dbReference type="ARBA" id="ARBA00022723"/>
    </source>
</evidence>
<feature type="compositionally biased region" description="Basic and acidic residues" evidence="13">
    <location>
        <begin position="352"/>
        <end position="367"/>
    </location>
</feature>
<dbReference type="InterPro" id="IPR035979">
    <property type="entry name" value="RBD_domain_sf"/>
</dbReference>
<dbReference type="SUPFAM" id="SSF54928">
    <property type="entry name" value="RNA-binding domain, RBD"/>
    <property type="match status" value="1"/>
</dbReference>
<reference evidence="16 17" key="1">
    <citation type="journal article" date="2013" name="Plant Cell">
        <title>The transition from a phytopathogenic smut ancestor to an anamorphic biocontrol agent deciphered by comparative whole-genome analysis.</title>
        <authorList>
            <person name="Lefebvre F."/>
            <person name="Joly D.L."/>
            <person name="Labbe C."/>
            <person name="Teichmann B."/>
            <person name="Linning R."/>
            <person name="Belzile F."/>
            <person name="Bakkeren G."/>
            <person name="Belanger R.R."/>
        </authorList>
    </citation>
    <scope>NUCLEOTIDE SEQUENCE [LARGE SCALE GENOMIC DNA]</scope>
    <source>
        <strain evidence="16 17">PF-1</strain>
    </source>
</reference>
<dbReference type="eggNOG" id="KOG0118">
    <property type="taxonomic scope" value="Eukaryota"/>
</dbReference>
<dbReference type="AlphaFoldDB" id="A0A061H3H9"/>
<dbReference type="GO" id="GO:0006397">
    <property type="term" value="P:mRNA processing"/>
    <property type="evidence" value="ECO:0007669"/>
    <property type="project" value="UniProtKB-KW"/>
</dbReference>
<dbReference type="InterPro" id="IPR000504">
    <property type="entry name" value="RRM_dom"/>
</dbReference>
<feature type="region of interest" description="Disordered" evidence="13">
    <location>
        <begin position="446"/>
        <end position="480"/>
    </location>
</feature>
<dbReference type="InterPro" id="IPR039171">
    <property type="entry name" value="Cwc2/Slt11"/>
</dbReference>
<dbReference type="PANTHER" id="PTHR14089">
    <property type="entry name" value="PRE-MRNA-SPLICING FACTOR RBM22"/>
    <property type="match status" value="1"/>
</dbReference>
<evidence type="ECO:0000259" key="15">
    <source>
        <dbReference type="PROSITE" id="PS50103"/>
    </source>
</evidence>
<dbReference type="GO" id="GO:0036002">
    <property type="term" value="F:pre-mRNA binding"/>
    <property type="evidence" value="ECO:0007669"/>
    <property type="project" value="TreeGrafter"/>
</dbReference>
<evidence type="ECO:0000256" key="1">
    <source>
        <dbReference type="ARBA" id="ARBA00004123"/>
    </source>
</evidence>
<dbReference type="Proteomes" id="UP000053664">
    <property type="component" value="Unassembled WGS sequence"/>
</dbReference>
<evidence type="ECO:0000313" key="17">
    <source>
        <dbReference type="Proteomes" id="UP000053664"/>
    </source>
</evidence>
<dbReference type="InterPro" id="IPR012677">
    <property type="entry name" value="Nucleotide-bd_a/b_plait_sf"/>
</dbReference>
<dbReference type="RefSeq" id="XP_007880637.1">
    <property type="nucleotide sequence ID" value="XM_007882446.1"/>
</dbReference>
<feature type="zinc finger region" description="C3H1-type" evidence="12">
    <location>
        <begin position="116"/>
        <end position="143"/>
    </location>
</feature>
<dbReference type="GeneID" id="19319016"/>
<feature type="compositionally biased region" description="Low complexity" evidence="13">
    <location>
        <begin position="404"/>
        <end position="421"/>
    </location>
</feature>
<feature type="region of interest" description="Disordered" evidence="13">
    <location>
        <begin position="344"/>
        <end position="370"/>
    </location>
</feature>
<dbReference type="GO" id="GO:0008270">
    <property type="term" value="F:zinc ion binding"/>
    <property type="evidence" value="ECO:0007669"/>
    <property type="project" value="UniProtKB-KW"/>
</dbReference>
<keyword evidence="7 12" id="KW-0862">Zinc</keyword>
<dbReference type="EMBL" id="KE361639">
    <property type="protein sequence ID" value="EPQ27377.1"/>
    <property type="molecule type" value="Genomic_DNA"/>
</dbReference>
<feature type="compositionally biased region" description="Low complexity" evidence="13">
    <location>
        <begin position="1"/>
        <end position="15"/>
    </location>
</feature>
<name>A0A061H3H9_9BASI</name>
<dbReference type="HOGENOM" id="CLU_043308_1_1_1"/>
<evidence type="ECO:0000256" key="13">
    <source>
        <dbReference type="SAM" id="MobiDB-lite"/>
    </source>
</evidence>
<feature type="domain" description="C3H1-type" evidence="15">
    <location>
        <begin position="116"/>
        <end position="143"/>
    </location>
</feature>
<dbReference type="InterPro" id="IPR000571">
    <property type="entry name" value="Znf_CCCH"/>
</dbReference>
<evidence type="ECO:0000256" key="3">
    <source>
        <dbReference type="ARBA" id="ARBA00022664"/>
    </source>
</evidence>
<dbReference type="PANTHER" id="PTHR14089:SF2">
    <property type="entry name" value="PRE-MRNA-SPLICING FACTOR CWC2"/>
    <property type="match status" value="1"/>
</dbReference>
<dbReference type="PROSITE" id="PS50103">
    <property type="entry name" value="ZF_C3H1"/>
    <property type="match status" value="1"/>
</dbReference>
<feature type="region of interest" description="Disordered" evidence="13">
    <location>
        <begin position="300"/>
        <end position="319"/>
    </location>
</feature>